<accession>A0A3B0XSY0</accession>
<dbReference type="EMBL" id="UOFI01000203">
    <property type="protein sequence ID" value="VAW70651.1"/>
    <property type="molecule type" value="Genomic_DNA"/>
</dbReference>
<sequence length="551" mass="59725">MSLLPFILNTAKNTTDTPQSRYFLPDVLASIKGENSQGKLLPIEETRWPIGAISGVPGQTITTAFQNNWMTYLEKVKGISLDGQEAIAQPGSLYPVLVLGGVKNKKIEIIGLQNAYVTAVRVNSFTEKHYLLTISLQFSYWNSSNGQADIPALMIKSPYSMTQNLCLADTESKTCNGNAQTDINGGGDVTVNINNGFVDADICVSVNGSGDSRSLNVDVKKLVLRGTDPGSDPQLDIVNLTIDASVSSFLRNIWEESAKKAISSPDGSHGIFSQVGKALNDCNNLSKISDSITRELSALLDELLGQVKGDLPDDQGQRSDNAVDQYIFDRIRYALNDQKSNWYLAKILCNLSDPSIEPYNIKKIDLPDLPVEGITFKNVYFSEVKIKGIANIEALAKTMILYPEKMTLIASLGVLNPVPDIGCKSGTIPLPPSIINGSFNATAETLKLKADFSVTLSSADLNLSTAASGENVDKLVVNIKSMEVSIADLKNMKIDVNIQSAFKGMVNAVVNKPAFKTNIINKINTALSNDLNRISQAVTQYAKTMINEQIS</sequence>
<protein>
    <submittedName>
        <fullName evidence="1">Uncharacterized protein</fullName>
    </submittedName>
</protein>
<reference evidence="1" key="1">
    <citation type="submission" date="2018-06" db="EMBL/GenBank/DDBJ databases">
        <authorList>
            <person name="Zhirakovskaya E."/>
        </authorList>
    </citation>
    <scope>NUCLEOTIDE SEQUENCE</scope>
</reference>
<organism evidence="1">
    <name type="scientific">hydrothermal vent metagenome</name>
    <dbReference type="NCBI Taxonomy" id="652676"/>
    <lineage>
        <taxon>unclassified sequences</taxon>
        <taxon>metagenomes</taxon>
        <taxon>ecological metagenomes</taxon>
    </lineage>
</organism>
<name>A0A3B0XSY0_9ZZZZ</name>
<proteinExistence type="predicted"/>
<gene>
    <name evidence="1" type="ORF">MNBD_GAMMA09-3631</name>
</gene>
<dbReference type="AlphaFoldDB" id="A0A3B0XSY0"/>
<evidence type="ECO:0000313" key="1">
    <source>
        <dbReference type="EMBL" id="VAW70651.1"/>
    </source>
</evidence>